<dbReference type="InterPro" id="IPR028098">
    <property type="entry name" value="Glyco_trans_4-like_N"/>
</dbReference>
<sequence length="360" mass="40520">MRVLQLIDSLETGGAERVAVNIANALVAEIETSFLCTTRKEGLLKESLSDDVGYVFLNKIKTIDFGAIKRLNRLIRAEKINIIHAHSSSFFLATIMKLLNNNVSVVWHDHYGNSDYLNERKFGVLKFCSKYFNHIFSVNRLLEAWAVQKLKFNNVSYLPNFASVDKKPEKTILNGISGKRIVCLANLRPQKDHFTLLEAFKQIVKIHPEWTLHCIGKDFNDEYSRAIASKIKKSGLTQSCFLYGSKPDIFNILNQCEIGVLSSKSEGLPVALLEYGLSGLAVVATKVGECGVVITNNQNGLLVKPSDANSLFEAISLYIENETLRNNHSTSYKKNILENYSEKTQLQTILNIYSKHINLQ</sequence>
<keyword evidence="4" id="KW-1185">Reference proteome</keyword>
<evidence type="ECO:0000259" key="1">
    <source>
        <dbReference type="Pfam" id="PF00534"/>
    </source>
</evidence>
<proteinExistence type="predicted"/>
<dbReference type="CDD" id="cd03811">
    <property type="entry name" value="GT4_GT28_WabH-like"/>
    <property type="match status" value="1"/>
</dbReference>
<feature type="domain" description="Glycosyl transferase family 1" evidence="1">
    <location>
        <begin position="179"/>
        <end position="329"/>
    </location>
</feature>
<dbReference type="SUPFAM" id="SSF53756">
    <property type="entry name" value="UDP-Glycosyltransferase/glycogen phosphorylase"/>
    <property type="match status" value="1"/>
</dbReference>
<comment type="caution">
    <text evidence="3">The sequence shown here is derived from an EMBL/GenBank/DDBJ whole genome shotgun (WGS) entry which is preliminary data.</text>
</comment>
<evidence type="ECO:0000313" key="3">
    <source>
        <dbReference type="EMBL" id="GAA4883721.1"/>
    </source>
</evidence>
<evidence type="ECO:0000259" key="2">
    <source>
        <dbReference type="Pfam" id="PF13439"/>
    </source>
</evidence>
<dbReference type="InterPro" id="IPR001296">
    <property type="entry name" value="Glyco_trans_1"/>
</dbReference>
<protein>
    <submittedName>
        <fullName evidence="3">Glycosyltransferase</fullName>
    </submittedName>
</protein>
<dbReference type="PANTHER" id="PTHR12526">
    <property type="entry name" value="GLYCOSYLTRANSFERASE"/>
    <property type="match status" value="1"/>
</dbReference>
<dbReference type="PANTHER" id="PTHR12526:SF630">
    <property type="entry name" value="GLYCOSYLTRANSFERASE"/>
    <property type="match status" value="1"/>
</dbReference>
<organism evidence="3 4">
    <name type="scientific">Flaviramulus aquimarinus</name>
    <dbReference type="NCBI Taxonomy" id="1170456"/>
    <lineage>
        <taxon>Bacteria</taxon>
        <taxon>Pseudomonadati</taxon>
        <taxon>Bacteroidota</taxon>
        <taxon>Flavobacteriia</taxon>
        <taxon>Flavobacteriales</taxon>
        <taxon>Flavobacteriaceae</taxon>
        <taxon>Flaviramulus</taxon>
    </lineage>
</organism>
<dbReference type="Gene3D" id="3.40.50.2000">
    <property type="entry name" value="Glycogen Phosphorylase B"/>
    <property type="match status" value="2"/>
</dbReference>
<dbReference type="Proteomes" id="UP001500433">
    <property type="component" value="Unassembled WGS sequence"/>
</dbReference>
<dbReference type="Pfam" id="PF00534">
    <property type="entry name" value="Glycos_transf_1"/>
    <property type="match status" value="1"/>
</dbReference>
<dbReference type="EMBL" id="BAABJH010000001">
    <property type="protein sequence ID" value="GAA4883721.1"/>
    <property type="molecule type" value="Genomic_DNA"/>
</dbReference>
<dbReference type="Pfam" id="PF13439">
    <property type="entry name" value="Glyco_transf_4"/>
    <property type="match status" value="1"/>
</dbReference>
<reference evidence="4" key="1">
    <citation type="journal article" date="2019" name="Int. J. Syst. Evol. Microbiol.">
        <title>The Global Catalogue of Microorganisms (GCM) 10K type strain sequencing project: providing services to taxonomists for standard genome sequencing and annotation.</title>
        <authorList>
            <consortium name="The Broad Institute Genomics Platform"/>
            <consortium name="The Broad Institute Genome Sequencing Center for Infectious Disease"/>
            <person name="Wu L."/>
            <person name="Ma J."/>
        </authorList>
    </citation>
    <scope>NUCLEOTIDE SEQUENCE [LARGE SCALE GENOMIC DNA]</scope>
    <source>
        <strain evidence="4">JCM 18274</strain>
    </source>
</reference>
<dbReference type="RefSeq" id="WP_345272119.1">
    <property type="nucleotide sequence ID" value="NZ_BAABJH010000001.1"/>
</dbReference>
<accession>A0ABP9EPM5</accession>
<evidence type="ECO:0000313" key="4">
    <source>
        <dbReference type="Proteomes" id="UP001500433"/>
    </source>
</evidence>
<name>A0ABP9EPM5_9FLAO</name>
<feature type="domain" description="Glycosyltransferase subfamily 4-like N-terminal" evidence="2">
    <location>
        <begin position="13"/>
        <end position="161"/>
    </location>
</feature>
<gene>
    <name evidence="3" type="ORF">GCM10023311_02440</name>
</gene>